<dbReference type="InterPro" id="IPR030382">
    <property type="entry name" value="MeTrfase_TRM5/TYW2"/>
</dbReference>
<evidence type="ECO:0000256" key="11">
    <source>
        <dbReference type="HAMAP-Rule" id="MF_03152"/>
    </source>
</evidence>
<keyword evidence="5 11" id="KW-0949">S-adenosyl-L-methionine</keyword>
<organism evidence="15">
    <name type="scientific">Timema californicum</name>
    <name type="common">California timema</name>
    <name type="synonym">Walking stick</name>
    <dbReference type="NCBI Taxonomy" id="61474"/>
    <lineage>
        <taxon>Eukaryota</taxon>
        <taxon>Metazoa</taxon>
        <taxon>Ecdysozoa</taxon>
        <taxon>Arthropoda</taxon>
        <taxon>Hexapoda</taxon>
        <taxon>Insecta</taxon>
        <taxon>Pterygota</taxon>
        <taxon>Neoptera</taxon>
        <taxon>Polyneoptera</taxon>
        <taxon>Phasmatodea</taxon>
        <taxon>Timematodea</taxon>
        <taxon>Timematoidea</taxon>
        <taxon>Timematidae</taxon>
        <taxon>Timema</taxon>
    </lineage>
</organism>
<evidence type="ECO:0000256" key="10">
    <source>
        <dbReference type="ARBA" id="ARBA00047783"/>
    </source>
</evidence>
<dbReference type="GO" id="GO:0002939">
    <property type="term" value="P:tRNA N1-guanine methylation"/>
    <property type="evidence" value="ECO:0007669"/>
    <property type="project" value="TreeGrafter"/>
</dbReference>
<evidence type="ECO:0000256" key="9">
    <source>
        <dbReference type="ARBA" id="ARBA00045951"/>
    </source>
</evidence>
<sequence>MVRGMKKLDRTKFIKQISVPWLEIEACKVGKAMKYLKKYVLKLEKFKPLQIIAPYTNELVAINDKRPTVPNPLTENNTKKKLILNPLLVISFDSLEENHIIELENINISKENLHFSELTLTYDNWRADEVLKSILPEDKDSVTSYSLIGHIAHVNLRDHVLDYKSVIGEVLLDKVKGVKTVVNKIDIIDNKYRNFQMEILCGENNMIVEVRENHCIYTFDFSLVYWNPRLCTEHERIVEMLKEGDILYDVCAGVGPFAIPAGKKKCTVLANDLNPESFKWLLSNVERNKVSSFVQAYNKDARIFIENDVKNHILLSWQNVKYPESIMHITINLPAMAVTFLPSFVGLFTTEEMYAHVVKNYPIVHVYCFVKGDNPNAQAQKLVEENLGYFLTDNLKEIFLVRNVSTNKNMMRVSFVLNQNVLSGNTIGKCSTNLTEESPFEPSKKKFIATHITCTASNKSANPSLPSSPVITCRAIVYIHRLKCWYRHFLINYGRLLRMGKQKGTNKHKAVKNVFKVAGAKSLKLKHKAKAVSGQLKKGLGSLYLEEVFLHLHGGRVENHFEKTSLSTPGRDSNLDLPIIASLVYCESSTLDPAATELNEMNRKKTEEVDGQLADLRTQLLQNVSSEEMKKNKKCAVIIKETKPDSEPVASETLNKLCEMQIAVSYYSLKLYAYARITPLFLEIKKGTGFQTENGLHTRTRYKPFATHIQSNSLFSSILTVSDFQTQLQHCNSNFGNENLTLEEIGENQDHSTRSKESNIPSSGNVYMCPDCNKDSVVADGDDSDIYSNNNNLYLLSLATRDAASKRMLNFRSEKGRNRRTRYKPSATNIQSNSLCSAILSVSDFHTQLQNWNSNFVNETSTLEEISEQWNHSTNSMDSNVPNPGNVYVCPDCNKVYGWKQSLALHMRLECGKEPQFHCPHCSYKAKRNSHLKRHMKQHKNMLDFHSGKRLHARIGYKSFSTNGKIELDSPFSSILPISDFQSQLQNRNSNFGKLTTLKEIDEQWDHSTSSIDSNVPNSGNYGLLPPTSSSHRLATETLNLNQNGCKLSFGSAYSREEDGAYKNVLDFHSGKRLYTRIRCKSFSTKDKIELDSPFASILPISDIQSQLQNSNSNFGKLTTLEDINEQWDHSTSSMNSNVPNSGNVYVCPDCNKVYGWKQSLALHMRLECGKEPQFHCPHCSYKAKRNSSLKSHMKQHNNKTYNFEDTNNAMNNIRRWSFSNESQLFEENASSDAKLFEENELNFVHDNNNEYIFENTNNPQSLEENEFNFVYSNIDEISERNKYPRNPPDINEYIFENTNNNPQSIEENEFNFVYSNINTLSERNKYPRITPGLGQHSLGSEAHDPTIRASCYFLVLEQRFLLQGYLMMNYNPLNVWNSRERVAKEVPYGSSARVREIGPTIVRPFFNLEFKGLYVCLKLPRLRFRHAGSILYQSMASKKRDSQQEQCLPNFTGRTSMRKRTSTHDINSKTTKRCDPSAAFRRYAPPLASGTTWTPRTA</sequence>
<evidence type="ECO:0000256" key="3">
    <source>
        <dbReference type="ARBA" id="ARBA00022603"/>
    </source>
</evidence>
<evidence type="ECO:0000259" key="13">
    <source>
        <dbReference type="PROSITE" id="PS50157"/>
    </source>
</evidence>
<dbReference type="PANTHER" id="PTHR23245">
    <property type="entry name" value="TRNA METHYLTRANSFERASE"/>
    <property type="match status" value="1"/>
</dbReference>
<feature type="domain" description="C2H2-type" evidence="13">
    <location>
        <begin position="888"/>
        <end position="915"/>
    </location>
</feature>
<feature type="domain" description="C2H2-type" evidence="13">
    <location>
        <begin position="917"/>
        <end position="951"/>
    </location>
</feature>
<comment type="function">
    <text evidence="11">Specifically methylates the N1 position of guanosine-37 in various cytoplasmic and mitochondrial tRNAs. Methylation is not dependent on the nature of the nucleoside 5' of the target nucleoside. This is the first step in the biosynthesis of wybutosine (yW), a modified base adjacent to the anticodon of tRNAs and required for accurate decoding.</text>
</comment>
<dbReference type="Gene3D" id="3.40.50.150">
    <property type="entry name" value="Vaccinia Virus protein VP39"/>
    <property type="match status" value="1"/>
</dbReference>
<dbReference type="Pfam" id="PF02475">
    <property type="entry name" value="TRM5-TYW2_MTfase"/>
    <property type="match status" value="1"/>
</dbReference>
<keyword evidence="6 11" id="KW-0819">tRNA processing</keyword>
<reference evidence="15" key="1">
    <citation type="submission" date="2020-11" db="EMBL/GenBank/DDBJ databases">
        <authorList>
            <person name="Tran Van P."/>
        </authorList>
    </citation>
    <scope>NUCLEOTIDE SEQUENCE</scope>
</reference>
<dbReference type="Pfam" id="PF25133">
    <property type="entry name" value="TYW2_N_2"/>
    <property type="match status" value="1"/>
</dbReference>
<comment type="catalytic activity">
    <reaction evidence="10 11">
        <text>guanosine(37) in tRNA + S-adenosyl-L-methionine = N(1)-methylguanosine(37) in tRNA + S-adenosyl-L-homocysteine + H(+)</text>
        <dbReference type="Rhea" id="RHEA:36899"/>
        <dbReference type="Rhea" id="RHEA-COMP:10145"/>
        <dbReference type="Rhea" id="RHEA-COMP:10147"/>
        <dbReference type="ChEBI" id="CHEBI:15378"/>
        <dbReference type="ChEBI" id="CHEBI:57856"/>
        <dbReference type="ChEBI" id="CHEBI:59789"/>
        <dbReference type="ChEBI" id="CHEBI:73542"/>
        <dbReference type="ChEBI" id="CHEBI:74269"/>
        <dbReference type="EC" id="2.1.1.228"/>
    </reaction>
</comment>
<dbReference type="InterPro" id="IPR056743">
    <property type="entry name" value="TRM5-TYW2-like_MTfase"/>
</dbReference>
<dbReference type="PANTHER" id="PTHR23245:SF36">
    <property type="entry name" value="TRNA (GUANINE(37)-N1)-METHYLTRANSFERASE"/>
    <property type="match status" value="1"/>
</dbReference>
<feature type="binding site" evidence="11">
    <location>
        <position position="332"/>
    </location>
    <ligand>
        <name>S-adenosyl-L-methionine</name>
        <dbReference type="ChEBI" id="CHEBI:59789"/>
    </ligand>
</feature>
<keyword evidence="12" id="KW-0479">Metal-binding</keyword>
<feature type="binding site" evidence="11">
    <location>
        <begin position="272"/>
        <end position="273"/>
    </location>
    <ligand>
        <name>S-adenosyl-L-methionine</name>
        <dbReference type="ChEBI" id="CHEBI:59789"/>
    </ligand>
</feature>
<evidence type="ECO:0000256" key="4">
    <source>
        <dbReference type="ARBA" id="ARBA00022679"/>
    </source>
</evidence>
<dbReference type="GO" id="GO:0005759">
    <property type="term" value="C:mitochondrial matrix"/>
    <property type="evidence" value="ECO:0007669"/>
    <property type="project" value="UniProtKB-SubCell"/>
</dbReference>
<evidence type="ECO:0000259" key="14">
    <source>
        <dbReference type="PROSITE" id="PS51684"/>
    </source>
</evidence>
<evidence type="ECO:0000256" key="2">
    <source>
        <dbReference type="ARBA" id="ARBA00022490"/>
    </source>
</evidence>
<dbReference type="SUPFAM" id="SSF53335">
    <property type="entry name" value="S-adenosyl-L-methionine-dependent methyltransferases"/>
    <property type="match status" value="1"/>
</dbReference>
<proteinExistence type="inferred from homology"/>
<dbReference type="Pfam" id="PF15679">
    <property type="entry name" value="DUF4665"/>
    <property type="match status" value="1"/>
</dbReference>
<evidence type="ECO:0000313" key="15">
    <source>
        <dbReference type="EMBL" id="CAD7567659.1"/>
    </source>
</evidence>
<keyword evidence="8 11" id="KW-0539">Nucleus</keyword>
<name>A0A7R9IVG4_TIMCA</name>
<dbReference type="InterPro" id="IPR036236">
    <property type="entry name" value="Znf_C2H2_sf"/>
</dbReference>
<dbReference type="InterPro" id="IPR025792">
    <property type="entry name" value="tRNA_Gua_MeTrfase_euk"/>
</dbReference>
<dbReference type="InterPro" id="IPR029063">
    <property type="entry name" value="SAM-dependent_MTases_sf"/>
</dbReference>
<dbReference type="GO" id="GO:0052906">
    <property type="term" value="F:tRNA (guanine(37)-N1)-methyltransferase activity"/>
    <property type="evidence" value="ECO:0007669"/>
    <property type="project" value="UniProtKB-UniRule"/>
</dbReference>
<dbReference type="GO" id="GO:0005634">
    <property type="term" value="C:nucleus"/>
    <property type="evidence" value="ECO:0007669"/>
    <property type="project" value="UniProtKB-SubCell"/>
</dbReference>
<dbReference type="InterPro" id="IPR031389">
    <property type="entry name" value="RBIS"/>
</dbReference>
<dbReference type="PROSITE" id="PS50157">
    <property type="entry name" value="ZINC_FINGER_C2H2_2"/>
    <property type="match status" value="4"/>
</dbReference>
<keyword evidence="2 11" id="KW-0963">Cytoplasm</keyword>
<dbReference type="FunFam" id="3.30.300.110:FF:000001">
    <property type="entry name" value="tRNA (guanine(37)-N1)-methyltransferase"/>
    <property type="match status" value="1"/>
</dbReference>
<dbReference type="PROSITE" id="PS51684">
    <property type="entry name" value="SAM_MT_TRM5_TYW2"/>
    <property type="match status" value="1"/>
</dbReference>
<comment type="function">
    <text evidence="9">Involved in mitochondrial tRNA methylation. Specifically methylates the N1 position of guanosine-37 in various tRNAs. Methylation is not dependent on the nature of the nucleoside 5' of the target nucleoside. This is the first step in the biosynthesis of wybutosine (yW), a modified base adjacent to the anticodon of tRNAs and required for accurate decoding.</text>
</comment>
<evidence type="ECO:0000256" key="7">
    <source>
        <dbReference type="ARBA" id="ARBA00023128"/>
    </source>
</evidence>
<keyword evidence="4 11" id="KW-0808">Transferase</keyword>
<dbReference type="GO" id="GO:0042254">
    <property type="term" value="P:ribosome biogenesis"/>
    <property type="evidence" value="ECO:0007669"/>
    <property type="project" value="InterPro"/>
</dbReference>
<dbReference type="Gene3D" id="3.30.160.60">
    <property type="entry name" value="Classic Zinc Finger"/>
    <property type="match status" value="2"/>
</dbReference>
<keyword evidence="7 11" id="KW-0496">Mitochondrion</keyword>
<dbReference type="HAMAP" id="MF_03152">
    <property type="entry name" value="TRM5"/>
    <property type="match status" value="1"/>
</dbReference>
<dbReference type="GO" id="GO:0070901">
    <property type="term" value="P:mitochondrial tRNA methylation"/>
    <property type="evidence" value="ECO:0007669"/>
    <property type="project" value="TreeGrafter"/>
</dbReference>
<feature type="domain" description="C2H2-type" evidence="13">
    <location>
        <begin position="1146"/>
        <end position="1173"/>
    </location>
</feature>
<dbReference type="SUPFAM" id="SSF57667">
    <property type="entry name" value="beta-beta-alpha zinc fingers"/>
    <property type="match status" value="2"/>
</dbReference>
<evidence type="ECO:0000256" key="8">
    <source>
        <dbReference type="ARBA" id="ARBA00023242"/>
    </source>
</evidence>
<dbReference type="GO" id="GO:0008270">
    <property type="term" value="F:zinc ion binding"/>
    <property type="evidence" value="ECO:0007669"/>
    <property type="project" value="UniProtKB-KW"/>
</dbReference>
<comment type="similarity">
    <text evidence="11">Belongs to the TRM5 / TYW2 family.</text>
</comment>
<evidence type="ECO:0000256" key="6">
    <source>
        <dbReference type="ARBA" id="ARBA00022694"/>
    </source>
</evidence>
<comment type="subunit">
    <text evidence="11">Monomer.</text>
</comment>
<dbReference type="EC" id="2.1.1.228" evidence="11"/>
<evidence type="ECO:0000256" key="12">
    <source>
        <dbReference type="PROSITE-ProRule" id="PRU00042"/>
    </source>
</evidence>
<evidence type="ECO:0000256" key="5">
    <source>
        <dbReference type="ARBA" id="ARBA00022691"/>
    </source>
</evidence>
<keyword evidence="3 11" id="KW-0489">Methyltransferase</keyword>
<gene>
    <name evidence="15" type="ORF">TCMB3V08_LOCUS441</name>
</gene>
<feature type="domain" description="SAM-dependent methyltransferase TRM5/TYW2-type" evidence="14">
    <location>
        <begin position="145"/>
        <end position="419"/>
    </location>
</feature>
<protein>
    <recommendedName>
        <fullName evidence="11">tRNA (guanine(37)-N1)-methyltransferase</fullName>
        <ecNumber evidence="11">2.1.1.228</ecNumber>
    </recommendedName>
    <alternativeName>
        <fullName evidence="11">M1G-methyltransferase</fullName>
    </alternativeName>
    <alternativeName>
        <fullName evidence="11">tRNA [GM37] methyltransferase</fullName>
    </alternativeName>
    <alternativeName>
        <fullName evidence="11">tRNA methyltransferase 5 homolog</fullName>
    </alternativeName>
</protein>
<accession>A0A7R9IVG4</accession>
<keyword evidence="12" id="KW-0862">Zinc</keyword>
<comment type="similarity">
    <text evidence="1">Belongs to the class I-like SAM-binding methyltransferase superfamily. TRM5/TYW2 family.</text>
</comment>
<feature type="domain" description="C2H2-type" evidence="13">
    <location>
        <begin position="1175"/>
        <end position="1202"/>
    </location>
</feature>
<comment type="subcellular location">
    <subcellularLocation>
        <location evidence="11">Mitochondrion matrix</location>
    </subcellularLocation>
    <subcellularLocation>
        <location evidence="11">Nucleus</location>
    </subcellularLocation>
    <subcellularLocation>
        <location evidence="11">Cytoplasm</location>
    </subcellularLocation>
    <text evidence="11">Predominantly in the mitochondria and in the nucleus.</text>
</comment>
<keyword evidence="12" id="KW-0863">Zinc-finger</keyword>
<evidence type="ECO:0000256" key="1">
    <source>
        <dbReference type="ARBA" id="ARBA00009775"/>
    </source>
</evidence>
<dbReference type="Gene3D" id="3.30.300.110">
    <property type="entry name" value="Met-10+ protein-like domains"/>
    <property type="match status" value="1"/>
</dbReference>
<dbReference type="InterPro" id="IPR056744">
    <property type="entry name" value="TRM5/TYW2-like_N"/>
</dbReference>
<feature type="binding site" evidence="11">
    <location>
        <position position="234"/>
    </location>
    <ligand>
        <name>S-adenosyl-L-methionine</name>
        <dbReference type="ChEBI" id="CHEBI:59789"/>
    </ligand>
</feature>
<dbReference type="SMART" id="SM00355">
    <property type="entry name" value="ZnF_C2H2"/>
    <property type="match status" value="4"/>
</dbReference>
<dbReference type="EMBL" id="OE179139">
    <property type="protein sequence ID" value="CAD7567659.1"/>
    <property type="molecule type" value="Genomic_DNA"/>
</dbReference>
<feature type="binding site" evidence="11">
    <location>
        <begin position="300"/>
        <end position="301"/>
    </location>
    <ligand>
        <name>S-adenosyl-L-methionine</name>
        <dbReference type="ChEBI" id="CHEBI:59789"/>
    </ligand>
</feature>
<dbReference type="InterPro" id="IPR013087">
    <property type="entry name" value="Znf_C2H2_type"/>
</dbReference>